<reference evidence="1 2" key="1">
    <citation type="submission" date="2019-09" db="EMBL/GenBank/DDBJ databases">
        <title>Flavobacterium sp. nov., isolated from glacier ice.</title>
        <authorList>
            <person name="Liu Q."/>
        </authorList>
    </citation>
    <scope>NUCLEOTIDE SEQUENCE [LARGE SCALE GENOMIC DNA]</scope>
    <source>
        <strain evidence="1 2">NBRC 112527</strain>
    </source>
</reference>
<dbReference type="AlphaFoldDB" id="A0A7J5AK92"/>
<evidence type="ECO:0000313" key="2">
    <source>
        <dbReference type="Proteomes" id="UP000490922"/>
    </source>
</evidence>
<accession>A0A7J5AK92</accession>
<dbReference type="Proteomes" id="UP000490922">
    <property type="component" value="Unassembled WGS sequence"/>
</dbReference>
<dbReference type="GO" id="GO:0016740">
    <property type="term" value="F:transferase activity"/>
    <property type="evidence" value="ECO:0007669"/>
    <property type="project" value="UniProtKB-KW"/>
</dbReference>
<dbReference type="EMBL" id="WAEM01000001">
    <property type="protein sequence ID" value="KAB1158022.1"/>
    <property type="molecule type" value="Genomic_DNA"/>
</dbReference>
<keyword evidence="1" id="KW-0808">Transferase</keyword>
<dbReference type="SUPFAM" id="SSF53756">
    <property type="entry name" value="UDP-Glycosyltransferase/glycogen phosphorylase"/>
    <property type="match status" value="1"/>
</dbReference>
<sequence length="366" mass="42710">MKILLLGECSNLHSTLADGLKALGHDVTVASDGSKWMDNHRDINTERSSYDLFSSIKYLVTVHNTFRSFKDYDIVQINNPLFLDLKIKRNLNFYRYLKKYNAKIFLGAFGTDYFWEKSCFEGRMFRYSDYFIGELPTSPFATNILKKEWLGTQKQEVNIEIAESCNGIIACLYEYYKSYEPYYNDKLAYIPLPINTSLLKYKQKGINEEKLKFFIGIQKDRSEFKGTDIMYKALLNIHDKYPKNTSINKVESIPLNQYVKMMSESDILLDQIYSYTPAMNGLIAMAQGLILVGGGEPEMYELLHEKQKFPIINVFPTEEDIYNKLETLITNKNAIPNLSSDSRFFVEKYHDYIKVAQQYIDFWNSK</sequence>
<dbReference type="RefSeq" id="WP_151106215.1">
    <property type="nucleotide sequence ID" value="NZ_WAEM01000001.1"/>
</dbReference>
<proteinExistence type="predicted"/>
<comment type="caution">
    <text evidence="1">The sequence shown here is derived from an EMBL/GenBank/DDBJ whole genome shotgun (WGS) entry which is preliminary data.</text>
</comment>
<evidence type="ECO:0000313" key="1">
    <source>
        <dbReference type="EMBL" id="KAB1158022.1"/>
    </source>
</evidence>
<name>A0A7J5AK92_9FLAO</name>
<keyword evidence="2" id="KW-1185">Reference proteome</keyword>
<gene>
    <name evidence="1" type="ORF">F6464_02770</name>
</gene>
<organism evidence="1 2">
    <name type="scientific">Flavobacterium luteum</name>
    <dbReference type="NCBI Taxonomy" id="2026654"/>
    <lineage>
        <taxon>Bacteria</taxon>
        <taxon>Pseudomonadati</taxon>
        <taxon>Bacteroidota</taxon>
        <taxon>Flavobacteriia</taxon>
        <taxon>Flavobacteriales</taxon>
        <taxon>Flavobacteriaceae</taxon>
        <taxon>Flavobacterium</taxon>
    </lineage>
</organism>
<protein>
    <submittedName>
        <fullName evidence="1">Glycosyltransferase</fullName>
    </submittedName>
</protein>
<dbReference type="OrthoDB" id="6638088at2"/>
<dbReference type="Gene3D" id="3.40.50.2000">
    <property type="entry name" value="Glycogen Phosphorylase B"/>
    <property type="match status" value="1"/>
</dbReference>